<dbReference type="PROSITE" id="PS00028">
    <property type="entry name" value="ZINC_FINGER_C2H2_1"/>
    <property type="match status" value="1"/>
</dbReference>
<feature type="compositionally biased region" description="Low complexity" evidence="8">
    <location>
        <begin position="110"/>
        <end position="121"/>
    </location>
</feature>
<dbReference type="Proteomes" id="UP000694867">
    <property type="component" value="Unplaced"/>
</dbReference>
<dbReference type="Gene3D" id="3.30.40.10">
    <property type="entry name" value="Zinc/RING finger domain, C3HC4 (zinc finger)"/>
    <property type="match status" value="1"/>
</dbReference>
<proteinExistence type="predicted"/>
<evidence type="ECO:0000313" key="11">
    <source>
        <dbReference type="RefSeq" id="XP_003738388.2"/>
    </source>
</evidence>
<feature type="compositionally biased region" description="Polar residues" evidence="8">
    <location>
        <begin position="317"/>
        <end position="342"/>
    </location>
</feature>
<keyword evidence="3" id="KW-0677">Repeat</keyword>
<organism evidence="10 11">
    <name type="scientific">Galendromus occidentalis</name>
    <name type="common">western predatory mite</name>
    <dbReference type="NCBI Taxonomy" id="34638"/>
    <lineage>
        <taxon>Eukaryota</taxon>
        <taxon>Metazoa</taxon>
        <taxon>Ecdysozoa</taxon>
        <taxon>Arthropoda</taxon>
        <taxon>Chelicerata</taxon>
        <taxon>Arachnida</taxon>
        <taxon>Acari</taxon>
        <taxon>Parasitiformes</taxon>
        <taxon>Mesostigmata</taxon>
        <taxon>Gamasina</taxon>
        <taxon>Phytoseioidea</taxon>
        <taxon>Phytoseiidae</taxon>
        <taxon>Typhlodrominae</taxon>
        <taxon>Galendromus</taxon>
    </lineage>
</organism>
<dbReference type="PANTHER" id="PTHR15856:SF51">
    <property type="entry name" value="MBD-R2"/>
    <property type="match status" value="1"/>
</dbReference>
<keyword evidence="6" id="KW-0539">Nucleus</keyword>
<dbReference type="Pfam" id="PF20826">
    <property type="entry name" value="PHD_5"/>
    <property type="match status" value="1"/>
</dbReference>
<dbReference type="GO" id="GO:0044545">
    <property type="term" value="C:NSL complex"/>
    <property type="evidence" value="ECO:0007669"/>
    <property type="project" value="TreeGrafter"/>
</dbReference>
<dbReference type="PROSITE" id="PS50157">
    <property type="entry name" value="ZINC_FINGER_C2H2_2"/>
    <property type="match status" value="1"/>
</dbReference>
<dbReference type="SUPFAM" id="SSF57903">
    <property type="entry name" value="FYVE/PHD zinc finger"/>
    <property type="match status" value="1"/>
</dbReference>
<dbReference type="InterPro" id="IPR019786">
    <property type="entry name" value="Zinc_finger_PHD-type_CS"/>
</dbReference>
<evidence type="ECO:0000256" key="7">
    <source>
        <dbReference type="PROSITE-ProRule" id="PRU00042"/>
    </source>
</evidence>
<evidence type="ECO:0000256" key="3">
    <source>
        <dbReference type="ARBA" id="ARBA00022737"/>
    </source>
</evidence>
<evidence type="ECO:0000256" key="1">
    <source>
        <dbReference type="ARBA" id="ARBA00004123"/>
    </source>
</evidence>
<dbReference type="InterPro" id="IPR043449">
    <property type="entry name" value="PHF20-like"/>
</dbReference>
<gene>
    <name evidence="11" type="primary">LOC100902294</name>
</gene>
<name>A0AAJ6QN73_9ACAR</name>
<protein>
    <submittedName>
        <fullName evidence="11">PHD finger protein 20</fullName>
    </submittedName>
</protein>
<keyword evidence="4 7" id="KW-0863">Zinc-finger</keyword>
<accession>A0AAJ6QN73</accession>
<dbReference type="CDD" id="cd20104">
    <property type="entry name" value="MBT_PHF20L1-like"/>
    <property type="match status" value="1"/>
</dbReference>
<feature type="compositionally biased region" description="Basic and acidic residues" evidence="8">
    <location>
        <begin position="100"/>
        <end position="109"/>
    </location>
</feature>
<evidence type="ECO:0000256" key="8">
    <source>
        <dbReference type="SAM" id="MobiDB-lite"/>
    </source>
</evidence>
<dbReference type="InterPro" id="IPR011011">
    <property type="entry name" value="Znf_FYVE_PHD"/>
</dbReference>
<evidence type="ECO:0000256" key="6">
    <source>
        <dbReference type="ARBA" id="ARBA00023242"/>
    </source>
</evidence>
<feature type="domain" description="C2H2-type" evidence="9">
    <location>
        <begin position="221"/>
        <end position="246"/>
    </location>
</feature>
<dbReference type="InterPro" id="IPR016197">
    <property type="entry name" value="Chromo-like_dom_sf"/>
</dbReference>
<feature type="compositionally biased region" description="Low complexity" evidence="8">
    <location>
        <begin position="261"/>
        <end position="271"/>
    </location>
</feature>
<feature type="compositionally biased region" description="Basic and acidic residues" evidence="8">
    <location>
        <begin position="296"/>
        <end position="312"/>
    </location>
</feature>
<dbReference type="GO" id="GO:0006357">
    <property type="term" value="P:regulation of transcription by RNA polymerase II"/>
    <property type="evidence" value="ECO:0007669"/>
    <property type="project" value="TreeGrafter"/>
</dbReference>
<dbReference type="SUPFAM" id="SSF54160">
    <property type="entry name" value="Chromo domain-like"/>
    <property type="match status" value="1"/>
</dbReference>
<feature type="compositionally biased region" description="Basic residues" evidence="8">
    <location>
        <begin position="56"/>
        <end position="68"/>
    </location>
</feature>
<dbReference type="GeneID" id="100902294"/>
<dbReference type="PROSITE" id="PS01359">
    <property type="entry name" value="ZF_PHD_1"/>
    <property type="match status" value="1"/>
</dbReference>
<dbReference type="RefSeq" id="XP_003738388.2">
    <property type="nucleotide sequence ID" value="XM_003738340.2"/>
</dbReference>
<feature type="compositionally biased region" description="Polar residues" evidence="8">
    <location>
        <begin position="122"/>
        <end position="134"/>
    </location>
</feature>
<dbReference type="GO" id="GO:0008270">
    <property type="term" value="F:zinc ion binding"/>
    <property type="evidence" value="ECO:0007669"/>
    <property type="project" value="UniProtKB-KW"/>
</dbReference>
<dbReference type="GO" id="GO:0005634">
    <property type="term" value="C:nucleus"/>
    <property type="evidence" value="ECO:0007669"/>
    <property type="project" value="UniProtKB-SubCell"/>
</dbReference>
<dbReference type="Gene3D" id="2.30.30.140">
    <property type="match status" value="1"/>
</dbReference>
<sequence length="693" mass="76454">MLATTFEVGSRLEVEEGGVWYPVRVTQEDETRVCIHFQGWSHRYDKWIEKDGGNIRVHRKQHTMKRRSRATDDEKPTKRPSTTLKVGGVFLAGARKSARKSTDAPKDSGRSSSVGNEVSSSTATSTKGNVAQANKSTRETKETKERTSTRILREPKEKEPKTAPVTPSPVGDATPNATPLAEPAVPAKGPPPVGWAYEVVTSAQDLLPRKAFTINEDHNDFKCTQDNCNKSFRKEKLLRSHLKHYHNISIDTIDGPPSTPTTPVTPSAPGPNVVAPAITASAESKGRRSHGRRTRTSAEEQRTQAEKSKEINLDAVTETSSSTDISNVTVIDSVDQQTPASRSQDELKKLPHVTESSSLPSRAALGTLPEASIAPSSFESTPISVGNPVPRTPLYGRVGQNRFVPIPEPLVLGREKRKVVKTERMQEAESAFIKKQKTEAGPAAADKKEKRRRSHGGEKEDAEEQQDISLAKPTEIPSDDEPVITPPRCQATSDPKQGPDTSVEKDMVHCPCGVEEESGLMMQCDLCLCWQHGSCFGLENEKHVPERYVCIACQNARRIVQKQTHQVAAFRAMAEGRLPSLVPGGSNHPQRFLNLTKIAETMANLRKALRGIEIRILRVYQDTNRSLPERRTLLDAAVADAECIQRQMDICEKILAAIDRPANDQGSEALILRSTVKSVLKDLWTVQRLTLFK</sequence>
<feature type="region of interest" description="Disordered" evidence="8">
    <location>
        <begin position="55"/>
        <end position="187"/>
    </location>
</feature>
<comment type="subcellular location">
    <subcellularLocation>
        <location evidence="1">Nucleus</location>
    </subcellularLocation>
</comment>
<evidence type="ECO:0000256" key="4">
    <source>
        <dbReference type="ARBA" id="ARBA00022771"/>
    </source>
</evidence>
<dbReference type="PROSITE" id="PS50890">
    <property type="entry name" value="PUA"/>
    <property type="match status" value="1"/>
</dbReference>
<evidence type="ECO:0000313" key="10">
    <source>
        <dbReference type="Proteomes" id="UP000694867"/>
    </source>
</evidence>
<feature type="region of interest" description="Disordered" evidence="8">
    <location>
        <begin position="249"/>
        <end position="355"/>
    </location>
</feature>
<dbReference type="InterPro" id="IPR013083">
    <property type="entry name" value="Znf_RING/FYVE/PHD"/>
</dbReference>
<evidence type="ECO:0000256" key="5">
    <source>
        <dbReference type="ARBA" id="ARBA00022833"/>
    </source>
</evidence>
<keyword evidence="5" id="KW-0862">Zinc</keyword>
<feature type="region of interest" description="Disordered" evidence="8">
    <location>
        <begin position="430"/>
        <end position="504"/>
    </location>
</feature>
<dbReference type="CDD" id="cd15549">
    <property type="entry name" value="PHD_PHF20_like"/>
    <property type="match status" value="1"/>
</dbReference>
<dbReference type="AlphaFoldDB" id="A0AAJ6QN73"/>
<evidence type="ECO:0000256" key="2">
    <source>
        <dbReference type="ARBA" id="ARBA00022723"/>
    </source>
</evidence>
<dbReference type="KEGG" id="goe:100902294"/>
<keyword evidence="2" id="KW-0479">Metal-binding</keyword>
<evidence type="ECO:0000259" key="9">
    <source>
        <dbReference type="PROSITE" id="PS50157"/>
    </source>
</evidence>
<feature type="compositionally biased region" description="Basic and acidic residues" evidence="8">
    <location>
        <begin position="136"/>
        <end position="161"/>
    </location>
</feature>
<dbReference type="PANTHER" id="PTHR15856">
    <property type="entry name" value="PHD FINGER PROTEIN 20-RELATED"/>
    <property type="match status" value="1"/>
</dbReference>
<dbReference type="InterPro" id="IPR013087">
    <property type="entry name" value="Znf_C2H2_type"/>
</dbReference>
<reference evidence="11" key="1">
    <citation type="submission" date="2025-08" db="UniProtKB">
        <authorList>
            <consortium name="RefSeq"/>
        </authorList>
    </citation>
    <scope>IDENTIFICATION</scope>
</reference>
<keyword evidence="10" id="KW-1185">Reference proteome</keyword>